<dbReference type="FunFam" id="3.40.50.300:FF:000011">
    <property type="entry name" value="Putative ABC transporter ATP-binding component"/>
    <property type="match status" value="1"/>
</dbReference>
<dbReference type="InterPro" id="IPR032781">
    <property type="entry name" value="ABC_tran_Xtn"/>
</dbReference>
<dbReference type="SUPFAM" id="SSF52540">
    <property type="entry name" value="P-loop containing nucleoside triphosphate hydrolases"/>
    <property type="match status" value="2"/>
</dbReference>
<dbReference type="PROSITE" id="PS00211">
    <property type="entry name" value="ABC_TRANSPORTER_1"/>
    <property type="match status" value="1"/>
</dbReference>
<dbReference type="PANTHER" id="PTHR42855">
    <property type="entry name" value="ABC TRANSPORTER ATP-BINDING SUBUNIT"/>
    <property type="match status" value="1"/>
</dbReference>
<comment type="caution">
    <text evidence="4">The sequence shown here is derived from an EMBL/GenBank/DDBJ whole genome shotgun (WGS) entry which is preliminary data.</text>
</comment>
<dbReference type="PANTHER" id="PTHR42855:SF2">
    <property type="entry name" value="DRUG RESISTANCE ABC TRANSPORTER,ATP-BINDING PROTEIN"/>
    <property type="match status" value="1"/>
</dbReference>
<dbReference type="EMBL" id="MFKF01000098">
    <property type="protein sequence ID" value="OGG54699.1"/>
    <property type="molecule type" value="Genomic_DNA"/>
</dbReference>
<accession>A0A1F6CZU8</accession>
<dbReference type="InterPro" id="IPR003439">
    <property type="entry name" value="ABC_transporter-like_ATP-bd"/>
</dbReference>
<name>A0A1F6CZU8_HANXR</name>
<dbReference type="Pfam" id="PF00005">
    <property type="entry name" value="ABC_tran"/>
    <property type="match status" value="2"/>
</dbReference>
<keyword evidence="1" id="KW-0547">Nucleotide-binding</keyword>
<organism evidence="4 5">
    <name type="scientific">Handelsmanbacteria sp. (strain RIFCSPLOWO2_12_FULL_64_10)</name>
    <dbReference type="NCBI Taxonomy" id="1817868"/>
    <lineage>
        <taxon>Bacteria</taxon>
        <taxon>Candidatus Handelsmaniibacteriota</taxon>
    </lineage>
</organism>
<gene>
    <name evidence="4" type="ORF">A3F84_27595</name>
</gene>
<feature type="domain" description="ABC transporter" evidence="3">
    <location>
        <begin position="345"/>
        <end position="533"/>
    </location>
</feature>
<dbReference type="Gene3D" id="3.40.50.300">
    <property type="entry name" value="P-loop containing nucleotide triphosphate hydrolases"/>
    <property type="match status" value="2"/>
</dbReference>
<reference evidence="4 5" key="1">
    <citation type="journal article" date="2016" name="Nat. Commun.">
        <title>Thousands of microbial genomes shed light on interconnected biogeochemical processes in an aquifer system.</title>
        <authorList>
            <person name="Anantharaman K."/>
            <person name="Brown C.T."/>
            <person name="Hug L.A."/>
            <person name="Sharon I."/>
            <person name="Castelle C.J."/>
            <person name="Probst A.J."/>
            <person name="Thomas B.C."/>
            <person name="Singh A."/>
            <person name="Wilkins M.J."/>
            <person name="Karaoz U."/>
            <person name="Brodie E.L."/>
            <person name="Williams K.H."/>
            <person name="Hubbard S.S."/>
            <person name="Banfield J.F."/>
        </authorList>
    </citation>
    <scope>NUCLEOTIDE SEQUENCE [LARGE SCALE GENOMIC DNA]</scope>
    <source>
        <strain evidence="5">RIFCSPLOWO2_12_FULL_64_10</strain>
    </source>
</reference>
<dbReference type="GO" id="GO:0016887">
    <property type="term" value="F:ATP hydrolysis activity"/>
    <property type="evidence" value="ECO:0007669"/>
    <property type="project" value="InterPro"/>
</dbReference>
<dbReference type="PROSITE" id="PS50893">
    <property type="entry name" value="ABC_TRANSPORTER_2"/>
    <property type="match status" value="2"/>
</dbReference>
<evidence type="ECO:0000256" key="1">
    <source>
        <dbReference type="ARBA" id="ARBA00022741"/>
    </source>
</evidence>
<dbReference type="InterPro" id="IPR027417">
    <property type="entry name" value="P-loop_NTPase"/>
</dbReference>
<proteinExistence type="predicted"/>
<dbReference type="CDD" id="cd03221">
    <property type="entry name" value="ABCF_EF-3"/>
    <property type="match status" value="2"/>
</dbReference>
<dbReference type="GO" id="GO:0005524">
    <property type="term" value="F:ATP binding"/>
    <property type="evidence" value="ECO:0007669"/>
    <property type="project" value="UniProtKB-KW"/>
</dbReference>
<evidence type="ECO:0000313" key="4">
    <source>
        <dbReference type="EMBL" id="OGG54699.1"/>
    </source>
</evidence>
<dbReference type="InterPro" id="IPR051309">
    <property type="entry name" value="ABCF_ATPase"/>
</dbReference>
<evidence type="ECO:0000313" key="5">
    <source>
        <dbReference type="Proteomes" id="UP000178606"/>
    </source>
</evidence>
<dbReference type="InterPro" id="IPR003593">
    <property type="entry name" value="AAA+_ATPase"/>
</dbReference>
<sequence>MSLLNVSRLFFRHPSQVDWLFTDVVFEINPRDRIGLIGPNGSGKTTLLRLLTGEIGPESGAVVARQGLRVSYVPQESLSSGARLLEEEVFAVHPEVGPLREGLRALEVQLSDPSAAARYADLLSAYEAQGGFLAEAETARVLEGLGFDARERLLPTAHLSSGQRARAELAKLLLSPADLLLIDEPTNHLDIAAQAWLEGYLARLDAAYLMVSHDRAFLSRAVTRLFEVRRGKLTVFEGNYAFYREQRALQEQQAWERYDAQQRRIAAAERAAEKRMQVARQVATRPKDVRGNDDFYRRKAAKVQRTARILRERITHEPEMPKPWEEDPIPVLDFPNVARTSDQVLCVEELSKAFGARLLFEGLTFSVRRGERRAILGPNGSGKTTLLRILLGQERPDVGRVRFGAQVKIGYYAQEGENLDPTKSPVDLCRGVCGDETRCRTILGCLRLRGEKAHQPVGTMSAGERGKVALARLLLSGANLLLLDEPTNHLDLEAREAVEGALAQFPGTILFVSHDRTFIETLADQTLDLASGPK</sequence>
<evidence type="ECO:0000256" key="2">
    <source>
        <dbReference type="ARBA" id="ARBA00022840"/>
    </source>
</evidence>
<dbReference type="InterPro" id="IPR017871">
    <property type="entry name" value="ABC_transporter-like_CS"/>
</dbReference>
<dbReference type="Proteomes" id="UP000178606">
    <property type="component" value="Unassembled WGS sequence"/>
</dbReference>
<dbReference type="Pfam" id="PF12848">
    <property type="entry name" value="ABC_tran_Xtn"/>
    <property type="match status" value="1"/>
</dbReference>
<protein>
    <recommendedName>
        <fullName evidence="3">ABC transporter domain-containing protein</fullName>
    </recommendedName>
</protein>
<evidence type="ECO:0000259" key="3">
    <source>
        <dbReference type="PROSITE" id="PS50893"/>
    </source>
</evidence>
<keyword evidence="2" id="KW-0067">ATP-binding</keyword>
<dbReference type="AlphaFoldDB" id="A0A1F6CZU8"/>
<dbReference type="NCBIfam" id="NF000355">
    <property type="entry name" value="ribo_prot_ABC_F"/>
    <property type="match status" value="1"/>
</dbReference>
<feature type="domain" description="ABC transporter" evidence="3">
    <location>
        <begin position="4"/>
        <end position="255"/>
    </location>
</feature>
<dbReference type="SMART" id="SM00382">
    <property type="entry name" value="AAA"/>
    <property type="match status" value="2"/>
</dbReference>